<gene>
    <name evidence="1" type="ORF">ILYODFUR_026867</name>
</gene>
<dbReference type="Proteomes" id="UP001482620">
    <property type="component" value="Unassembled WGS sequence"/>
</dbReference>
<keyword evidence="2" id="KW-1185">Reference proteome</keyword>
<dbReference type="EMBL" id="JAHRIQ010026628">
    <property type="protein sequence ID" value="MEQ2230207.1"/>
    <property type="molecule type" value="Genomic_DNA"/>
</dbReference>
<evidence type="ECO:0000313" key="2">
    <source>
        <dbReference type="Proteomes" id="UP001482620"/>
    </source>
</evidence>
<organism evidence="1 2">
    <name type="scientific">Ilyodon furcidens</name>
    <name type="common">goldbreast splitfin</name>
    <dbReference type="NCBI Taxonomy" id="33524"/>
    <lineage>
        <taxon>Eukaryota</taxon>
        <taxon>Metazoa</taxon>
        <taxon>Chordata</taxon>
        <taxon>Craniata</taxon>
        <taxon>Vertebrata</taxon>
        <taxon>Euteleostomi</taxon>
        <taxon>Actinopterygii</taxon>
        <taxon>Neopterygii</taxon>
        <taxon>Teleostei</taxon>
        <taxon>Neoteleostei</taxon>
        <taxon>Acanthomorphata</taxon>
        <taxon>Ovalentaria</taxon>
        <taxon>Atherinomorphae</taxon>
        <taxon>Cyprinodontiformes</taxon>
        <taxon>Goodeidae</taxon>
        <taxon>Ilyodon</taxon>
    </lineage>
</organism>
<evidence type="ECO:0000313" key="1">
    <source>
        <dbReference type="EMBL" id="MEQ2230207.1"/>
    </source>
</evidence>
<accession>A0ABV0TBD2</accession>
<sequence length="105" mass="11950">MASDAEITQHSKSIMKFVANTFNNRFYGFIVAALSSTTSTSPMIEKSVSPEIYNHLLCFIHVQDEKVFFFSQCHKVVHQLPVLSFLSISAPYDCRVIKLKILHLI</sequence>
<comment type="caution">
    <text evidence="1">The sequence shown here is derived from an EMBL/GenBank/DDBJ whole genome shotgun (WGS) entry which is preliminary data.</text>
</comment>
<protein>
    <submittedName>
        <fullName evidence="1">Uncharacterized protein</fullName>
    </submittedName>
</protein>
<reference evidence="1 2" key="1">
    <citation type="submission" date="2021-06" db="EMBL/GenBank/DDBJ databases">
        <authorList>
            <person name="Palmer J.M."/>
        </authorList>
    </citation>
    <scope>NUCLEOTIDE SEQUENCE [LARGE SCALE GENOMIC DNA]</scope>
    <source>
        <strain evidence="2">if_2019</strain>
        <tissue evidence="1">Muscle</tissue>
    </source>
</reference>
<name>A0ABV0TBD2_9TELE</name>
<proteinExistence type="predicted"/>